<keyword evidence="4" id="KW-1185">Reference proteome</keyword>
<dbReference type="PANTHER" id="PTHR48011:SF4">
    <property type="entry name" value="MITOGEN-ACTIVATED PROTEIN KINASE KINASE KINASE 19"/>
    <property type="match status" value="1"/>
</dbReference>
<protein>
    <recommendedName>
        <fullName evidence="2">Protein kinase domain-containing protein</fullName>
    </recommendedName>
</protein>
<feature type="domain" description="Protein kinase" evidence="2">
    <location>
        <begin position="1"/>
        <end position="131"/>
    </location>
</feature>
<dbReference type="GO" id="GO:0007165">
    <property type="term" value="P:signal transduction"/>
    <property type="evidence" value="ECO:0007669"/>
    <property type="project" value="TreeGrafter"/>
</dbReference>
<dbReference type="AlphaFoldDB" id="A0AAQ3JTX0"/>
<dbReference type="InterPro" id="IPR011009">
    <property type="entry name" value="Kinase-like_dom_sf"/>
</dbReference>
<dbReference type="InterPro" id="IPR052751">
    <property type="entry name" value="Plant_MAPKKK"/>
</dbReference>
<feature type="compositionally biased region" description="Basic and acidic residues" evidence="1">
    <location>
        <begin position="11"/>
        <end position="24"/>
    </location>
</feature>
<dbReference type="EMBL" id="CP136891">
    <property type="protein sequence ID" value="WOK96244.1"/>
    <property type="molecule type" value="Genomic_DNA"/>
</dbReference>
<feature type="region of interest" description="Disordered" evidence="1">
    <location>
        <begin position="1"/>
        <end position="38"/>
    </location>
</feature>
<dbReference type="SUPFAM" id="SSF56112">
    <property type="entry name" value="Protein kinase-like (PK-like)"/>
    <property type="match status" value="1"/>
</dbReference>
<dbReference type="InterPro" id="IPR008271">
    <property type="entry name" value="Ser/Thr_kinase_AS"/>
</dbReference>
<name>A0AAQ3JTX0_9LILI</name>
<sequence>MEYAPGGSLSDKIKRQGGRLDELAIRSPPSRRPRRARLPPRRDVVHYDVKNQNVLVCSCGRANIADFGCARRADAEGERECFKGTPMFMAPEGARGEEQGTPADVWALGCMVIEMATGRPPKLEHLHVDAL</sequence>
<dbReference type="GO" id="GO:0005524">
    <property type="term" value="F:ATP binding"/>
    <property type="evidence" value="ECO:0007669"/>
    <property type="project" value="InterPro"/>
</dbReference>
<evidence type="ECO:0000313" key="3">
    <source>
        <dbReference type="EMBL" id="WOK96244.1"/>
    </source>
</evidence>
<dbReference type="PROSITE" id="PS50011">
    <property type="entry name" value="PROTEIN_KINASE_DOM"/>
    <property type="match status" value="1"/>
</dbReference>
<evidence type="ECO:0000313" key="4">
    <source>
        <dbReference type="Proteomes" id="UP001327560"/>
    </source>
</evidence>
<dbReference type="PANTHER" id="PTHR48011">
    <property type="entry name" value="CCR4-NOT TRANSCRIPTIONAL COMPLEX SUBUNIT CAF120-RELATED"/>
    <property type="match status" value="1"/>
</dbReference>
<accession>A0AAQ3JTX0</accession>
<gene>
    <name evidence="3" type="ORF">Cni_G04951</name>
</gene>
<reference evidence="3 4" key="1">
    <citation type="submission" date="2023-10" db="EMBL/GenBank/DDBJ databases">
        <title>Chromosome-scale genome assembly provides insights into flower coloration mechanisms of Canna indica.</title>
        <authorList>
            <person name="Li C."/>
        </authorList>
    </citation>
    <scope>NUCLEOTIDE SEQUENCE [LARGE SCALE GENOMIC DNA]</scope>
    <source>
        <tissue evidence="3">Flower</tissue>
    </source>
</reference>
<dbReference type="InterPro" id="IPR000719">
    <property type="entry name" value="Prot_kinase_dom"/>
</dbReference>
<evidence type="ECO:0000259" key="2">
    <source>
        <dbReference type="PROSITE" id="PS50011"/>
    </source>
</evidence>
<dbReference type="Gene3D" id="1.10.510.10">
    <property type="entry name" value="Transferase(Phosphotransferase) domain 1"/>
    <property type="match status" value="1"/>
</dbReference>
<dbReference type="GO" id="GO:0004672">
    <property type="term" value="F:protein kinase activity"/>
    <property type="evidence" value="ECO:0007669"/>
    <property type="project" value="InterPro"/>
</dbReference>
<dbReference type="Proteomes" id="UP001327560">
    <property type="component" value="Chromosome 2"/>
</dbReference>
<dbReference type="Pfam" id="PF00069">
    <property type="entry name" value="Pkinase"/>
    <property type="match status" value="1"/>
</dbReference>
<feature type="compositionally biased region" description="Basic residues" evidence="1">
    <location>
        <begin position="29"/>
        <end position="38"/>
    </location>
</feature>
<proteinExistence type="predicted"/>
<dbReference type="PROSITE" id="PS00108">
    <property type="entry name" value="PROTEIN_KINASE_ST"/>
    <property type="match status" value="1"/>
</dbReference>
<evidence type="ECO:0000256" key="1">
    <source>
        <dbReference type="SAM" id="MobiDB-lite"/>
    </source>
</evidence>
<organism evidence="3 4">
    <name type="scientific">Canna indica</name>
    <name type="common">Indian-shot</name>
    <dbReference type="NCBI Taxonomy" id="4628"/>
    <lineage>
        <taxon>Eukaryota</taxon>
        <taxon>Viridiplantae</taxon>
        <taxon>Streptophyta</taxon>
        <taxon>Embryophyta</taxon>
        <taxon>Tracheophyta</taxon>
        <taxon>Spermatophyta</taxon>
        <taxon>Magnoliopsida</taxon>
        <taxon>Liliopsida</taxon>
        <taxon>Zingiberales</taxon>
        <taxon>Cannaceae</taxon>
        <taxon>Canna</taxon>
    </lineage>
</organism>